<evidence type="ECO:0000313" key="14">
    <source>
        <dbReference type="Proteomes" id="UP000171189"/>
    </source>
</evidence>
<dbReference type="PRINTS" id="PR00307">
    <property type="entry name" value="ADENOVSFIBRE"/>
</dbReference>
<name>H8PG12_9ADEN</name>
<evidence type="ECO:0000256" key="5">
    <source>
        <dbReference type="ARBA" id="ARBA00022562"/>
    </source>
</evidence>
<reference evidence="13 14" key="1">
    <citation type="journal article" date="2009" name="PLoS Pathog.">
        <title>Isolation and characterization of adenoviruses persistently shed from the gastrointestinal tract of non-human primates.</title>
        <authorList>
            <person name="Roy S."/>
            <person name="Vandenberghe L.H."/>
            <person name="Kryazhimskiy S."/>
            <person name="Grant R."/>
            <person name="Calcedo R."/>
            <person name="Yuan X."/>
            <person name="Keough M."/>
            <person name="Sandhu A."/>
            <person name="Wang Q."/>
            <person name="Medina-Jaszek C.A."/>
            <person name="Plotkin J.B."/>
            <person name="Wilson J.M."/>
        </authorList>
    </citation>
    <scope>NUCLEOTIDE SEQUENCE [LARGE SCALE GENOMIC DNA]</scope>
</reference>
<dbReference type="GO" id="GO:0007155">
    <property type="term" value="P:cell adhesion"/>
    <property type="evidence" value="ECO:0007669"/>
    <property type="project" value="InterPro"/>
</dbReference>
<dbReference type="InterPro" id="IPR000978">
    <property type="entry name" value="Adeno_fibre_knob"/>
</dbReference>
<dbReference type="InterPro" id="IPR009013">
    <property type="entry name" value="Attachment_protein_shaft_sf"/>
</dbReference>
<evidence type="ECO:0000256" key="9">
    <source>
        <dbReference type="ARBA" id="ARBA00022921"/>
    </source>
</evidence>
<dbReference type="InterPro" id="IPR000931">
    <property type="entry name" value="Adeno_fibre"/>
</dbReference>
<evidence type="ECO:0000313" key="13">
    <source>
        <dbReference type="EMBL" id="AFD10578.1"/>
    </source>
</evidence>
<sequence length="607" mass="65460">MKRARLDDDFNPVYPYDTPNAPSVPFITPPFVSSDGLQEKPPGMLSLNYQDPITTQNGALTLKLGSGLNINQDGELTSDASVLVTPPITKANNTIGLAFNAPLTLQSDTLNLACNAPLTVQDNRLGITYNSPLTLQNSELALAVTPPLDTANNTLALKTARPIITNSNNELTLSADAPLNTSTGTLRLQSAAPLGLVDQTLRVLFSNPLYLQNNFLSLAIERPLALTTTGSMAMQISQPLKVEDGSLSLSIESPLNLKNGNLTLGTQSPLTVTGNNLSLTTTAPLTVQNNALALSVLLPLRLFNNTSLGVAFNPPISSANNGLSLDIGNGLTLQYNRLVVNIGGGLQFNNGAITASINAALPLQYSNNQLSLNIGGGLRYNGTYKNLAVKTDSFRGLEIDSNQFLVPRLGSGLKFDQYGYISVIPPTVTPTTLWTTADPSPNATFYDSLDAKVWLALVKCNGMVNGTIAIKALKGTLLQPTASFISFVMYFYSNGTRRTNYPTFENEGILASSATWGYRQGNSANTNVTSAVEFMPSSTRYPVNKGTEVQNMELTYTFLQGDPTMAISFQAIYNHALEGYSLKFTWRVRNRERFDIPCCSFSYITEE</sequence>
<keyword evidence="6" id="KW-0945">Host-virus interaction</keyword>
<organism evidence="13 14">
    <name type="scientific">Simian adenovirus 18</name>
    <dbReference type="NCBI Taxonomy" id="909210"/>
    <lineage>
        <taxon>Viruses</taxon>
        <taxon>Varidnaviria</taxon>
        <taxon>Bamfordvirae</taxon>
        <taxon>Preplasmiviricota</taxon>
        <taxon>Polisuviricotina</taxon>
        <taxon>Pharingeaviricetes</taxon>
        <taxon>Rowavirales</taxon>
        <taxon>Adenoviridae</taxon>
        <taxon>Mastadenovirus</taxon>
        <taxon>Mastadenovirus chlorocebi</taxon>
        <taxon>Simian mastadenovirus F</taxon>
    </lineage>
</organism>
<keyword evidence="9" id="KW-0426">Late protein</keyword>
<dbReference type="SUPFAM" id="SSF51225">
    <property type="entry name" value="Fibre shaft of virus attachment proteins"/>
    <property type="match status" value="5"/>
</dbReference>
<evidence type="ECO:0000256" key="3">
    <source>
        <dbReference type="ARBA" id="ARBA00006685"/>
    </source>
</evidence>
<evidence type="ECO:0000256" key="6">
    <source>
        <dbReference type="ARBA" id="ARBA00022581"/>
    </source>
</evidence>
<evidence type="ECO:0000256" key="1">
    <source>
        <dbReference type="ARBA" id="ARBA00004147"/>
    </source>
</evidence>
<keyword evidence="8" id="KW-0946">Virion</keyword>
<dbReference type="OrthoDB" id="14820at10239"/>
<keyword evidence="7" id="KW-1161">Viral attachment to host cell</keyword>
<evidence type="ECO:0000256" key="4">
    <source>
        <dbReference type="ARBA" id="ARBA00022561"/>
    </source>
</evidence>
<dbReference type="GeneID" id="16791299"/>
<dbReference type="GO" id="GO:0098671">
    <property type="term" value="P:adhesion receptor-mediated virion attachment to host cell"/>
    <property type="evidence" value="ECO:0007669"/>
    <property type="project" value="UniProtKB-KW"/>
</dbReference>
<comment type="similarity">
    <text evidence="3">Belongs to the adenoviridae fiber family.</text>
</comment>
<evidence type="ECO:0000256" key="10">
    <source>
        <dbReference type="ARBA" id="ARBA00023165"/>
    </source>
</evidence>
<keyword evidence="14" id="KW-1185">Reference proteome</keyword>
<evidence type="ECO:0000259" key="12">
    <source>
        <dbReference type="Pfam" id="PF00541"/>
    </source>
</evidence>
<keyword evidence="4" id="KW-0167">Capsid protein</keyword>
<dbReference type="RefSeq" id="YP_008520243.1">
    <property type="nucleotide sequence ID" value="NC_022266.1"/>
</dbReference>
<dbReference type="Gene3D" id="2.60.90.10">
    <property type="entry name" value="Adenovirus pIV-related, attachment domain"/>
    <property type="match status" value="1"/>
</dbReference>
<dbReference type="Gene3D" id="6.20.10.20">
    <property type="match status" value="4"/>
</dbReference>
<accession>H8PG12</accession>
<evidence type="ECO:0000256" key="7">
    <source>
        <dbReference type="ARBA" id="ARBA00022804"/>
    </source>
</evidence>
<keyword evidence="5" id="KW-1048">Host nucleus</keyword>
<evidence type="ECO:0000256" key="2">
    <source>
        <dbReference type="ARBA" id="ARBA00004328"/>
    </source>
</evidence>
<evidence type="ECO:0000256" key="11">
    <source>
        <dbReference type="ARBA" id="ARBA00023296"/>
    </source>
</evidence>
<dbReference type="InterPro" id="IPR008982">
    <property type="entry name" value="Adenovirus_pIV-like_att"/>
</dbReference>
<dbReference type="Pfam" id="PF00541">
    <property type="entry name" value="Adeno_knob"/>
    <property type="match status" value="1"/>
</dbReference>
<comment type="subcellular location">
    <subcellularLocation>
        <location evidence="1">Host nucleus</location>
    </subcellularLocation>
    <subcellularLocation>
        <location evidence="2">Virion</location>
    </subcellularLocation>
</comment>
<protein>
    <submittedName>
        <fullName evidence="13">Fiber</fullName>
    </submittedName>
</protein>
<keyword evidence="11" id="KW-1160">Virus entry into host cell</keyword>
<keyword evidence="10" id="KW-1233">Viral attachment to host adhesion receptor</keyword>
<proteinExistence type="inferred from homology"/>
<dbReference type="SUPFAM" id="SSF49835">
    <property type="entry name" value="Virus attachment protein globular domain"/>
    <property type="match status" value="1"/>
</dbReference>
<dbReference type="KEGG" id="vg:16791299"/>
<feature type="domain" description="Adenoviral fibre protein knob" evidence="12">
    <location>
        <begin position="429"/>
        <end position="607"/>
    </location>
</feature>
<dbReference type="GO" id="GO:0042025">
    <property type="term" value="C:host cell nucleus"/>
    <property type="evidence" value="ECO:0007669"/>
    <property type="project" value="UniProtKB-SubCell"/>
</dbReference>
<dbReference type="EMBL" id="FJ025931">
    <property type="protein sequence ID" value="AFD10578.1"/>
    <property type="molecule type" value="Genomic_DNA"/>
</dbReference>
<dbReference type="InterPro" id="IPR000939">
    <property type="entry name" value="Adenobir_fibre_prot_rpt/shaft"/>
</dbReference>
<dbReference type="GO" id="GO:0019028">
    <property type="term" value="C:viral capsid"/>
    <property type="evidence" value="ECO:0007669"/>
    <property type="project" value="UniProtKB-KW"/>
</dbReference>
<dbReference type="GO" id="GO:0046718">
    <property type="term" value="P:symbiont entry into host cell"/>
    <property type="evidence" value="ECO:0007669"/>
    <property type="project" value="UniProtKB-KW"/>
</dbReference>
<dbReference type="Proteomes" id="UP000171189">
    <property type="component" value="Segment"/>
</dbReference>
<dbReference type="Pfam" id="PF00608">
    <property type="entry name" value="Adeno_shaft"/>
    <property type="match status" value="7"/>
</dbReference>
<evidence type="ECO:0000256" key="8">
    <source>
        <dbReference type="ARBA" id="ARBA00022844"/>
    </source>
</evidence>